<evidence type="ECO:0000313" key="9">
    <source>
        <dbReference type="EMBL" id="KAF2158244.1"/>
    </source>
</evidence>
<keyword evidence="4 8" id="KW-0812">Transmembrane</keyword>
<keyword evidence="7 8" id="KW-0472">Membrane</keyword>
<evidence type="ECO:0000313" key="10">
    <source>
        <dbReference type="Proteomes" id="UP000799439"/>
    </source>
</evidence>
<dbReference type="GO" id="GO:0005886">
    <property type="term" value="C:plasma membrane"/>
    <property type="evidence" value="ECO:0007669"/>
    <property type="project" value="UniProtKB-SubCell"/>
</dbReference>
<sequence>MSPRNAPDRIFNKRHTGLELDDYFVGPRDINKHSKWPLFLQMHGSILPKMIVPMLLVGGWATMVTLVFRHVHKPGVNPILLTVTGFVVGLGLSFRSSTAYERYAEGRRLWGQLILTCQTLGRVVWIHAGERPDSRRDDVLGKLTAMNLLVAFAVALKHKLRFEPYTNYEDLDQLVAHLDTFAQTATTDENMYQAKKPDLFHVVGEHLGLAFATSNPRKVLKRATEPLGNLPLEILCYLAAYVDELVAQGQLPVPMQQTTAYNGLSALNDAMVNMERVLNTPLPIAYAIAIAQITWLYVILLPFQLYSALGWITIPGTMAGAYIILGLLFIGREVENPFGNDTNDLPLDLFCLQIVEDLETISSKPKPKVSEFTRSAKNKVLYPMSESPYSHWANRPESTIRNALRNRPYLAYAKPKSATI</sequence>
<feature type="transmembrane region" description="Helical" evidence="8">
    <location>
        <begin position="284"/>
        <end position="303"/>
    </location>
</feature>
<evidence type="ECO:0000256" key="7">
    <source>
        <dbReference type="ARBA" id="ARBA00023136"/>
    </source>
</evidence>
<feature type="transmembrane region" description="Helical" evidence="8">
    <location>
        <begin position="309"/>
        <end position="330"/>
    </location>
</feature>
<evidence type="ECO:0000256" key="5">
    <source>
        <dbReference type="ARBA" id="ARBA00022989"/>
    </source>
</evidence>
<keyword evidence="6" id="KW-0406">Ion transport</keyword>
<evidence type="ECO:0000256" key="1">
    <source>
        <dbReference type="ARBA" id="ARBA00004651"/>
    </source>
</evidence>
<dbReference type="Proteomes" id="UP000799439">
    <property type="component" value="Unassembled WGS sequence"/>
</dbReference>
<feature type="transmembrane region" description="Helical" evidence="8">
    <location>
        <begin position="78"/>
        <end position="97"/>
    </location>
</feature>
<keyword evidence="10" id="KW-1185">Reference proteome</keyword>
<evidence type="ECO:0000256" key="4">
    <source>
        <dbReference type="ARBA" id="ARBA00022692"/>
    </source>
</evidence>
<protein>
    <submittedName>
        <fullName evidence="9">UPF0187-domain-containing protein</fullName>
    </submittedName>
</protein>
<comment type="subcellular location">
    <subcellularLocation>
        <location evidence="1">Cell membrane</location>
        <topology evidence="1">Multi-pass membrane protein</topology>
    </subcellularLocation>
</comment>
<evidence type="ECO:0000256" key="3">
    <source>
        <dbReference type="ARBA" id="ARBA00022475"/>
    </source>
</evidence>
<feature type="transmembrane region" description="Helical" evidence="8">
    <location>
        <begin position="109"/>
        <end position="127"/>
    </location>
</feature>
<dbReference type="GO" id="GO:0005254">
    <property type="term" value="F:chloride channel activity"/>
    <property type="evidence" value="ECO:0007669"/>
    <property type="project" value="InterPro"/>
</dbReference>
<dbReference type="AlphaFoldDB" id="A0A9P4JAX1"/>
<accession>A0A9P4JAX1</accession>
<keyword evidence="2" id="KW-0813">Transport</keyword>
<comment type="caution">
    <text evidence="9">The sequence shown here is derived from an EMBL/GenBank/DDBJ whole genome shotgun (WGS) entry which is preliminary data.</text>
</comment>
<dbReference type="OrthoDB" id="1368at2759"/>
<dbReference type="PANTHER" id="PTHR33281:SF19">
    <property type="entry name" value="VOLTAGE-DEPENDENT ANION CHANNEL-FORMING PROTEIN YNEE"/>
    <property type="match status" value="1"/>
</dbReference>
<name>A0A9P4JAX1_9PEZI</name>
<reference evidence="9" key="1">
    <citation type="journal article" date="2020" name="Stud. Mycol.">
        <title>101 Dothideomycetes genomes: a test case for predicting lifestyles and emergence of pathogens.</title>
        <authorList>
            <person name="Haridas S."/>
            <person name="Albert R."/>
            <person name="Binder M."/>
            <person name="Bloem J."/>
            <person name="Labutti K."/>
            <person name="Salamov A."/>
            <person name="Andreopoulos B."/>
            <person name="Baker S."/>
            <person name="Barry K."/>
            <person name="Bills G."/>
            <person name="Bluhm B."/>
            <person name="Cannon C."/>
            <person name="Castanera R."/>
            <person name="Culley D."/>
            <person name="Daum C."/>
            <person name="Ezra D."/>
            <person name="Gonzalez J."/>
            <person name="Henrissat B."/>
            <person name="Kuo A."/>
            <person name="Liang C."/>
            <person name="Lipzen A."/>
            <person name="Lutzoni F."/>
            <person name="Magnuson J."/>
            <person name="Mondo S."/>
            <person name="Nolan M."/>
            <person name="Ohm R."/>
            <person name="Pangilinan J."/>
            <person name="Park H.-J."/>
            <person name="Ramirez L."/>
            <person name="Alfaro M."/>
            <person name="Sun H."/>
            <person name="Tritt A."/>
            <person name="Yoshinaga Y."/>
            <person name="Zwiers L.-H."/>
            <person name="Turgeon B."/>
            <person name="Goodwin S."/>
            <person name="Spatafora J."/>
            <person name="Crous P."/>
            <person name="Grigoriev I."/>
        </authorList>
    </citation>
    <scope>NUCLEOTIDE SEQUENCE</scope>
    <source>
        <strain evidence="9">CBS 260.36</strain>
    </source>
</reference>
<dbReference type="InterPro" id="IPR044669">
    <property type="entry name" value="YneE/VCCN1/2-like"/>
</dbReference>
<organism evidence="9 10">
    <name type="scientific">Myriangium duriaei CBS 260.36</name>
    <dbReference type="NCBI Taxonomy" id="1168546"/>
    <lineage>
        <taxon>Eukaryota</taxon>
        <taxon>Fungi</taxon>
        <taxon>Dikarya</taxon>
        <taxon>Ascomycota</taxon>
        <taxon>Pezizomycotina</taxon>
        <taxon>Dothideomycetes</taxon>
        <taxon>Dothideomycetidae</taxon>
        <taxon>Myriangiales</taxon>
        <taxon>Myriangiaceae</taxon>
        <taxon>Myriangium</taxon>
    </lineage>
</organism>
<dbReference type="Pfam" id="PF25539">
    <property type="entry name" value="Bestrophin_2"/>
    <property type="match status" value="1"/>
</dbReference>
<dbReference type="PANTHER" id="PTHR33281">
    <property type="entry name" value="UPF0187 PROTEIN YNEE"/>
    <property type="match status" value="1"/>
</dbReference>
<dbReference type="EMBL" id="ML996081">
    <property type="protein sequence ID" value="KAF2158244.1"/>
    <property type="molecule type" value="Genomic_DNA"/>
</dbReference>
<keyword evidence="3" id="KW-1003">Cell membrane</keyword>
<evidence type="ECO:0000256" key="2">
    <source>
        <dbReference type="ARBA" id="ARBA00022448"/>
    </source>
</evidence>
<proteinExistence type="predicted"/>
<gene>
    <name evidence="9" type="ORF">K461DRAFT_219559</name>
</gene>
<evidence type="ECO:0000256" key="6">
    <source>
        <dbReference type="ARBA" id="ARBA00023065"/>
    </source>
</evidence>
<keyword evidence="5 8" id="KW-1133">Transmembrane helix</keyword>
<evidence type="ECO:0000256" key="8">
    <source>
        <dbReference type="SAM" id="Phobius"/>
    </source>
</evidence>
<feature type="transmembrane region" description="Helical" evidence="8">
    <location>
        <begin position="51"/>
        <end position="72"/>
    </location>
</feature>